<feature type="compositionally biased region" description="Basic and acidic residues" evidence="1">
    <location>
        <begin position="300"/>
        <end position="315"/>
    </location>
</feature>
<keyword evidence="2" id="KW-0812">Transmembrane</keyword>
<evidence type="ECO:0000313" key="3">
    <source>
        <dbReference type="EMBL" id="JAS57927.1"/>
    </source>
</evidence>
<feature type="compositionally biased region" description="Polar residues" evidence="1">
    <location>
        <begin position="328"/>
        <end position="341"/>
    </location>
</feature>
<evidence type="ECO:0000256" key="2">
    <source>
        <dbReference type="SAM" id="Phobius"/>
    </source>
</evidence>
<feature type="transmembrane region" description="Helical" evidence="2">
    <location>
        <begin position="128"/>
        <end position="148"/>
    </location>
</feature>
<protein>
    <submittedName>
        <fullName evidence="3">Uncharacterized protein</fullName>
    </submittedName>
</protein>
<dbReference type="AlphaFoldDB" id="A0A1B6G662"/>
<accession>A0A1B6G662</accession>
<organism evidence="3">
    <name type="scientific">Cuerna arida</name>
    <dbReference type="NCBI Taxonomy" id="1464854"/>
    <lineage>
        <taxon>Eukaryota</taxon>
        <taxon>Metazoa</taxon>
        <taxon>Ecdysozoa</taxon>
        <taxon>Arthropoda</taxon>
        <taxon>Hexapoda</taxon>
        <taxon>Insecta</taxon>
        <taxon>Pterygota</taxon>
        <taxon>Neoptera</taxon>
        <taxon>Paraneoptera</taxon>
        <taxon>Hemiptera</taxon>
        <taxon>Auchenorrhyncha</taxon>
        <taxon>Membracoidea</taxon>
        <taxon>Cicadellidae</taxon>
        <taxon>Cicadellinae</taxon>
        <taxon>Proconiini</taxon>
        <taxon>Cuerna</taxon>
    </lineage>
</organism>
<keyword evidence="2" id="KW-0472">Membrane</keyword>
<feature type="compositionally biased region" description="Basic and acidic residues" evidence="1">
    <location>
        <begin position="359"/>
        <end position="369"/>
    </location>
</feature>
<name>A0A1B6G662_9HEMI</name>
<feature type="region of interest" description="Disordered" evidence="1">
    <location>
        <begin position="439"/>
        <end position="528"/>
    </location>
</feature>
<reference evidence="3" key="1">
    <citation type="submission" date="2015-11" db="EMBL/GenBank/DDBJ databases">
        <title>De novo transcriptome assembly of four potential Pierce s Disease insect vectors from Arizona vineyards.</title>
        <authorList>
            <person name="Tassone E.E."/>
        </authorList>
    </citation>
    <scope>NUCLEOTIDE SEQUENCE</scope>
</reference>
<dbReference type="EMBL" id="GECZ01011842">
    <property type="protein sequence ID" value="JAS57927.1"/>
    <property type="molecule type" value="Transcribed_RNA"/>
</dbReference>
<feature type="region of interest" description="Disordered" evidence="1">
    <location>
        <begin position="246"/>
        <end position="383"/>
    </location>
</feature>
<feature type="transmembrane region" description="Helical" evidence="2">
    <location>
        <begin position="12"/>
        <end position="33"/>
    </location>
</feature>
<feature type="transmembrane region" description="Helical" evidence="2">
    <location>
        <begin position="186"/>
        <end position="210"/>
    </location>
</feature>
<gene>
    <name evidence="3" type="ORF">g.15050</name>
</gene>
<feature type="region of interest" description="Disordered" evidence="1">
    <location>
        <begin position="397"/>
        <end position="425"/>
    </location>
</feature>
<keyword evidence="2" id="KW-1133">Transmembrane helix</keyword>
<feature type="compositionally biased region" description="Polar residues" evidence="1">
    <location>
        <begin position="451"/>
        <end position="467"/>
    </location>
</feature>
<sequence>MVPKEFRKSLCIAAGWITLVEALVWVAIGIYSIGEYGCTWDFFSTDKGASTGTLLYITYFMGECRGTTSALGLGFNIQPPTESARILNIWIWAFAVTSAVWIPASILLIVAAMGEVRGRTAAALYRPWITLSGALVILDLAGGIFHLVSLFKTRTPDDFAEFVGSTSWQELTMLPSSGVTTWLPSLYVTLLFTRVLIIWLLNIYLVYGVFRASSAVGLYTTKYVESPLTITEKKKTWKDRFYQGPDPALFERPTRRSMVTTSSTSNQQSADIRPASEQVRPGSLAESEPAKSEPASAPTHDQKHDLSPNRYREDEFGIPIEELDMTEPNETGNTQKKNTFPRSPYPPTGRVYDYTGRPVKPESVPDKWQDSPPPMASGVQVPPELNKFEPFSYMAGDQPQFIKRQLSRSSSRPEKPPLIPRPDYTIVDRHPASLEYIPNRFKVPSPKRPLPSQSSFTYEGGQRSPTTPKVAPVPPRKPIVYPRSSKPPISENPAQARYLPQQAVPSQQQAYFTRQTSQGNNYNINKLY</sequence>
<feature type="transmembrane region" description="Helical" evidence="2">
    <location>
        <begin position="89"/>
        <end position="116"/>
    </location>
</feature>
<evidence type="ECO:0000256" key="1">
    <source>
        <dbReference type="SAM" id="MobiDB-lite"/>
    </source>
</evidence>
<feature type="compositionally biased region" description="Low complexity" evidence="1">
    <location>
        <begin position="256"/>
        <end position="265"/>
    </location>
</feature>
<proteinExistence type="predicted"/>
<feature type="compositionally biased region" description="Polar residues" evidence="1">
    <location>
        <begin position="503"/>
        <end position="528"/>
    </location>
</feature>